<gene>
    <name evidence="2" type="ORF">WJX74_009918</name>
</gene>
<sequence length="324" mass="36441">MGSNCCKQQEVPVERLQVIRWQESPVVELDEKKPADVEEAALPKEPSQDERAKDSAGLYDELSQDQAADESASLPKDPPKHEAAEGSDETYSHQKAPNNSANSKDDNLQDMSPAHLLMKLPSGVKMEVNRSFFLESEAELLDSPDSNVLSVHKAVPDGSDALWLDISKNSHIQALVTHIDGMADGWAPESLARLGLADLSLTVWPLQVQRRIRALRLTIDEHDIVNCLDEAISKVMQADMSMTEELFHHEKVIWMRIEALGGRYSVCKLTPANYQKDQAVPLNQRIRQELSQRFSGISFVWFNDNLTATQHVWSNFKLQKLESF</sequence>
<name>A0AAW1QDR7_9CHLO</name>
<dbReference type="Proteomes" id="UP001438707">
    <property type="component" value="Unassembled WGS sequence"/>
</dbReference>
<accession>A0AAW1QDR7</accession>
<proteinExistence type="predicted"/>
<reference evidence="2 3" key="1">
    <citation type="journal article" date="2024" name="Nat. Commun.">
        <title>Phylogenomics reveals the evolutionary origins of lichenization in chlorophyte algae.</title>
        <authorList>
            <person name="Puginier C."/>
            <person name="Libourel C."/>
            <person name="Otte J."/>
            <person name="Skaloud P."/>
            <person name="Haon M."/>
            <person name="Grisel S."/>
            <person name="Petersen M."/>
            <person name="Berrin J.G."/>
            <person name="Delaux P.M."/>
            <person name="Dal Grande F."/>
            <person name="Keller J."/>
        </authorList>
    </citation>
    <scope>NUCLEOTIDE SEQUENCE [LARGE SCALE GENOMIC DNA]</scope>
    <source>
        <strain evidence="2 3">SAG 2145</strain>
    </source>
</reference>
<organism evidence="2 3">
    <name type="scientific">Apatococcus lobatus</name>
    <dbReference type="NCBI Taxonomy" id="904363"/>
    <lineage>
        <taxon>Eukaryota</taxon>
        <taxon>Viridiplantae</taxon>
        <taxon>Chlorophyta</taxon>
        <taxon>core chlorophytes</taxon>
        <taxon>Trebouxiophyceae</taxon>
        <taxon>Chlorellales</taxon>
        <taxon>Chlorellaceae</taxon>
        <taxon>Apatococcus</taxon>
    </lineage>
</organism>
<feature type="region of interest" description="Disordered" evidence="1">
    <location>
        <begin position="22"/>
        <end position="109"/>
    </location>
</feature>
<feature type="compositionally biased region" description="Polar residues" evidence="1">
    <location>
        <begin position="93"/>
        <end position="102"/>
    </location>
</feature>
<evidence type="ECO:0000256" key="1">
    <source>
        <dbReference type="SAM" id="MobiDB-lite"/>
    </source>
</evidence>
<dbReference type="EMBL" id="JALJOS010000046">
    <property type="protein sequence ID" value="KAK9819549.1"/>
    <property type="molecule type" value="Genomic_DNA"/>
</dbReference>
<protein>
    <submittedName>
        <fullName evidence="2">Uncharacterized protein</fullName>
    </submittedName>
</protein>
<keyword evidence="3" id="KW-1185">Reference proteome</keyword>
<evidence type="ECO:0000313" key="2">
    <source>
        <dbReference type="EMBL" id="KAK9819549.1"/>
    </source>
</evidence>
<comment type="caution">
    <text evidence="2">The sequence shown here is derived from an EMBL/GenBank/DDBJ whole genome shotgun (WGS) entry which is preliminary data.</text>
</comment>
<evidence type="ECO:0000313" key="3">
    <source>
        <dbReference type="Proteomes" id="UP001438707"/>
    </source>
</evidence>
<dbReference type="AlphaFoldDB" id="A0AAW1QDR7"/>